<dbReference type="AlphaFoldDB" id="A0AAE0CLQ0"/>
<keyword evidence="2" id="KW-1185">Reference proteome</keyword>
<feature type="non-terminal residue" evidence="1">
    <location>
        <position position="1"/>
    </location>
</feature>
<evidence type="ECO:0000313" key="2">
    <source>
        <dbReference type="Proteomes" id="UP001280121"/>
    </source>
</evidence>
<protein>
    <submittedName>
        <fullName evidence="1">Uncharacterized protein</fullName>
    </submittedName>
</protein>
<proteinExistence type="predicted"/>
<sequence length="102" mass="11375">RNSKVHSSVVVHDVDVISWAITSLYDFWESNTSKGNEARDRGSSLEPHWQPPSAGSCNINTNATIYRTNRCVGIGVIVYDWTVCVMTSSAHKILLGYDYLIV</sequence>
<dbReference type="Proteomes" id="UP001280121">
    <property type="component" value="Unassembled WGS sequence"/>
</dbReference>
<organism evidence="1 2">
    <name type="scientific">Dipteronia dyeriana</name>
    <dbReference type="NCBI Taxonomy" id="168575"/>
    <lineage>
        <taxon>Eukaryota</taxon>
        <taxon>Viridiplantae</taxon>
        <taxon>Streptophyta</taxon>
        <taxon>Embryophyta</taxon>
        <taxon>Tracheophyta</taxon>
        <taxon>Spermatophyta</taxon>
        <taxon>Magnoliopsida</taxon>
        <taxon>eudicotyledons</taxon>
        <taxon>Gunneridae</taxon>
        <taxon>Pentapetalae</taxon>
        <taxon>rosids</taxon>
        <taxon>malvids</taxon>
        <taxon>Sapindales</taxon>
        <taxon>Sapindaceae</taxon>
        <taxon>Hippocastanoideae</taxon>
        <taxon>Acereae</taxon>
        <taxon>Dipteronia</taxon>
    </lineage>
</organism>
<gene>
    <name evidence="1" type="ORF">Ddye_008849</name>
</gene>
<name>A0AAE0CLQ0_9ROSI</name>
<reference evidence="1" key="1">
    <citation type="journal article" date="2023" name="Plant J.">
        <title>Genome sequences and population genomics provide insights into the demographic history, inbreeding, and mutation load of two 'living fossil' tree species of Dipteronia.</title>
        <authorList>
            <person name="Feng Y."/>
            <person name="Comes H.P."/>
            <person name="Chen J."/>
            <person name="Zhu S."/>
            <person name="Lu R."/>
            <person name="Zhang X."/>
            <person name="Li P."/>
            <person name="Qiu J."/>
            <person name="Olsen K.M."/>
            <person name="Qiu Y."/>
        </authorList>
    </citation>
    <scope>NUCLEOTIDE SEQUENCE</scope>
    <source>
        <strain evidence="1">KIB01</strain>
    </source>
</reference>
<comment type="caution">
    <text evidence="1">The sequence shown here is derived from an EMBL/GenBank/DDBJ whole genome shotgun (WGS) entry which is preliminary data.</text>
</comment>
<dbReference type="EMBL" id="JANJYI010000003">
    <property type="protein sequence ID" value="KAK2655797.1"/>
    <property type="molecule type" value="Genomic_DNA"/>
</dbReference>
<evidence type="ECO:0000313" key="1">
    <source>
        <dbReference type="EMBL" id="KAK2655797.1"/>
    </source>
</evidence>
<accession>A0AAE0CLQ0</accession>